<dbReference type="InterPro" id="IPR043428">
    <property type="entry name" value="LivM-like"/>
</dbReference>
<feature type="transmembrane region" description="Helical" evidence="6">
    <location>
        <begin position="76"/>
        <end position="94"/>
    </location>
</feature>
<proteinExistence type="predicted"/>
<feature type="transmembrane region" description="Helical" evidence="6">
    <location>
        <begin position="262"/>
        <end position="287"/>
    </location>
</feature>
<dbReference type="GO" id="GO:0005886">
    <property type="term" value="C:plasma membrane"/>
    <property type="evidence" value="ECO:0007669"/>
    <property type="project" value="UniProtKB-SubCell"/>
</dbReference>
<feature type="transmembrane region" description="Helical" evidence="6">
    <location>
        <begin position="294"/>
        <end position="313"/>
    </location>
</feature>
<dbReference type="InterPro" id="IPR001851">
    <property type="entry name" value="ABC_transp_permease"/>
</dbReference>
<feature type="transmembrane region" description="Helical" evidence="6">
    <location>
        <begin position="100"/>
        <end position="119"/>
    </location>
</feature>
<organism evidence="7">
    <name type="scientific">mine drainage metagenome</name>
    <dbReference type="NCBI Taxonomy" id="410659"/>
    <lineage>
        <taxon>unclassified sequences</taxon>
        <taxon>metagenomes</taxon>
        <taxon>ecological metagenomes</taxon>
    </lineage>
</organism>
<feature type="transmembrane region" description="Helical" evidence="6">
    <location>
        <begin position="173"/>
        <end position="193"/>
    </location>
</feature>
<dbReference type="AlphaFoldDB" id="A0A1J5QR10"/>
<evidence type="ECO:0000256" key="6">
    <source>
        <dbReference type="SAM" id="Phobius"/>
    </source>
</evidence>
<comment type="caution">
    <text evidence="7">The sequence shown here is derived from an EMBL/GenBank/DDBJ whole genome shotgun (WGS) entry which is preliminary data.</text>
</comment>
<keyword evidence="2" id="KW-1003">Cell membrane</keyword>
<reference evidence="7" key="1">
    <citation type="submission" date="2016-10" db="EMBL/GenBank/DDBJ databases">
        <title>Sequence of Gallionella enrichment culture.</title>
        <authorList>
            <person name="Poehlein A."/>
            <person name="Muehling M."/>
            <person name="Daniel R."/>
        </authorList>
    </citation>
    <scope>NUCLEOTIDE SEQUENCE</scope>
</reference>
<evidence type="ECO:0000256" key="4">
    <source>
        <dbReference type="ARBA" id="ARBA00022989"/>
    </source>
</evidence>
<dbReference type="CDD" id="cd06581">
    <property type="entry name" value="TM_PBP1_LivM_like"/>
    <property type="match status" value="1"/>
</dbReference>
<name>A0A1J5QR10_9ZZZZ</name>
<feature type="transmembrane region" description="Helical" evidence="6">
    <location>
        <begin position="20"/>
        <end position="38"/>
    </location>
</feature>
<sequence>MNQTTEIQAAPAAALSPTALRIAFVAVVFLAFASAPLWSGRAVLSLAVDMATILALAMLWNLLAGYAGLISMGQQAFVGLGGYILFGFVQSTGLSPLLGIPLAGLAAALAAVPTALLLFRLRGPYFAVGSWVVAEIYLLLAAQVTALGGGSGTSLPMWAVRALAPDRDLRQVVLYYIAMGVVCGTWLLTWSLLRSRFGLALTAIRDSESAAASLGVDTRRVKLAVYILAAFATGIIGALIFLAKLRISPDAAFSVQDWTADILFAVIIGGIGTVEGPFFGTAVYFLLRWAFSDLGSWYLIGLGLIAIAFMLLAPDGLWGVLSRRLRLTIFPIRRLLHSVHLLDRA</sequence>
<evidence type="ECO:0000256" key="3">
    <source>
        <dbReference type="ARBA" id="ARBA00022692"/>
    </source>
</evidence>
<keyword evidence="4 6" id="KW-1133">Transmembrane helix</keyword>
<feature type="transmembrane region" description="Helical" evidence="6">
    <location>
        <begin position="223"/>
        <end position="242"/>
    </location>
</feature>
<feature type="transmembrane region" description="Helical" evidence="6">
    <location>
        <begin position="131"/>
        <end position="153"/>
    </location>
</feature>
<evidence type="ECO:0000256" key="2">
    <source>
        <dbReference type="ARBA" id="ARBA00022475"/>
    </source>
</evidence>
<comment type="subcellular location">
    <subcellularLocation>
        <location evidence="1">Cell membrane</location>
        <topology evidence="1">Multi-pass membrane protein</topology>
    </subcellularLocation>
</comment>
<evidence type="ECO:0000256" key="1">
    <source>
        <dbReference type="ARBA" id="ARBA00004651"/>
    </source>
</evidence>
<keyword evidence="5 6" id="KW-0472">Membrane</keyword>
<evidence type="ECO:0000313" key="7">
    <source>
        <dbReference type="EMBL" id="OIQ86038.1"/>
    </source>
</evidence>
<dbReference type="EMBL" id="MLJW01000504">
    <property type="protein sequence ID" value="OIQ86038.1"/>
    <property type="molecule type" value="Genomic_DNA"/>
</dbReference>
<dbReference type="PANTHER" id="PTHR30482:SF17">
    <property type="entry name" value="ABC TRANSPORTER ATP-BINDING PROTEIN"/>
    <property type="match status" value="1"/>
</dbReference>
<keyword evidence="3 6" id="KW-0812">Transmembrane</keyword>
<evidence type="ECO:0000256" key="5">
    <source>
        <dbReference type="ARBA" id="ARBA00023136"/>
    </source>
</evidence>
<accession>A0A1J5QR10</accession>
<dbReference type="Pfam" id="PF02653">
    <property type="entry name" value="BPD_transp_2"/>
    <property type="match status" value="1"/>
</dbReference>
<dbReference type="GO" id="GO:0015658">
    <property type="term" value="F:branched-chain amino acid transmembrane transporter activity"/>
    <property type="evidence" value="ECO:0007669"/>
    <property type="project" value="InterPro"/>
</dbReference>
<gene>
    <name evidence="7" type="ORF">GALL_321090</name>
</gene>
<protein>
    <submittedName>
        <fullName evidence="7">Leucine/isoleucine/valine transporter permease subunit</fullName>
    </submittedName>
</protein>
<dbReference type="PANTHER" id="PTHR30482">
    <property type="entry name" value="HIGH-AFFINITY BRANCHED-CHAIN AMINO ACID TRANSPORT SYSTEM PERMEASE"/>
    <property type="match status" value="1"/>
</dbReference>
<feature type="transmembrane region" description="Helical" evidence="6">
    <location>
        <begin position="44"/>
        <end position="64"/>
    </location>
</feature>